<accession>A0A2D4NTG5</accession>
<name>A0A2D4NTG5_MICSU</name>
<dbReference type="EMBL" id="IACN01009870">
    <property type="protein sequence ID" value="LAB48990.1"/>
    <property type="molecule type" value="Transcribed_RNA"/>
</dbReference>
<dbReference type="EMBL" id="IACN01009874">
    <property type="protein sequence ID" value="LAB48993.1"/>
    <property type="molecule type" value="Transcribed_RNA"/>
</dbReference>
<protein>
    <submittedName>
        <fullName evidence="1">Uncharacterized protein</fullName>
    </submittedName>
</protein>
<proteinExistence type="predicted"/>
<dbReference type="AlphaFoldDB" id="A0A2D4NTG5"/>
<evidence type="ECO:0000313" key="1">
    <source>
        <dbReference type="EMBL" id="LAB48990.1"/>
    </source>
</evidence>
<reference evidence="1" key="1">
    <citation type="submission" date="2017-07" db="EMBL/GenBank/DDBJ databases">
        <authorList>
            <person name="Mikheyev A."/>
            <person name="Grau M."/>
        </authorList>
    </citation>
    <scope>NUCLEOTIDE SEQUENCE</scope>
    <source>
        <tissue evidence="1">Venom_gland</tissue>
    </source>
</reference>
<organism evidence="1">
    <name type="scientific">Micrurus surinamensis</name>
    <name type="common">Surinam coral snake</name>
    <dbReference type="NCBI Taxonomy" id="129470"/>
    <lineage>
        <taxon>Eukaryota</taxon>
        <taxon>Metazoa</taxon>
        <taxon>Chordata</taxon>
        <taxon>Craniata</taxon>
        <taxon>Vertebrata</taxon>
        <taxon>Euteleostomi</taxon>
        <taxon>Lepidosauria</taxon>
        <taxon>Squamata</taxon>
        <taxon>Bifurcata</taxon>
        <taxon>Unidentata</taxon>
        <taxon>Episquamata</taxon>
        <taxon>Toxicofera</taxon>
        <taxon>Serpentes</taxon>
        <taxon>Colubroidea</taxon>
        <taxon>Elapidae</taxon>
        <taxon>Elapinae</taxon>
        <taxon>Micrurus</taxon>
    </lineage>
</organism>
<sequence length="99" mass="11812">MICGQHDQHDYCNLWLIYHFKRQKKQKPVHLKNKRYKRCLILPTLYLYGTAKGSRTSQMLLYLDNSQTGTFHSVSWKDRLAKSCICLFISLLQEFSQVR</sequence>
<reference evidence="1" key="2">
    <citation type="submission" date="2017-11" db="EMBL/GenBank/DDBJ databases">
        <title>Coralsnake Venomics: Analyses of Venom Gland Transcriptomes and Proteomes of Six Brazilian Taxa.</title>
        <authorList>
            <person name="Aird S.D."/>
            <person name="Jorge da Silva N."/>
            <person name="Qiu L."/>
            <person name="Villar-Briones A."/>
            <person name="Aparecida-Saddi V."/>
            <person name="Campos-Telles M.P."/>
            <person name="Grau M."/>
            <person name="Mikheyev A.S."/>
        </authorList>
    </citation>
    <scope>NUCLEOTIDE SEQUENCE</scope>
    <source>
        <tissue evidence="1">Venom_gland</tissue>
    </source>
</reference>